<evidence type="ECO:0000256" key="11">
    <source>
        <dbReference type="SAM" id="Phobius"/>
    </source>
</evidence>
<keyword evidence="4 10" id="KW-1003">Cell membrane</keyword>
<keyword evidence="6 11" id="KW-0812">Transmembrane</keyword>
<feature type="domain" description="FtsX extracellular" evidence="13">
    <location>
        <begin position="60"/>
        <end position="155"/>
    </location>
</feature>
<organism evidence="14 15">
    <name type="scientific">Entotheonella factor</name>
    <dbReference type="NCBI Taxonomy" id="1429438"/>
    <lineage>
        <taxon>Bacteria</taxon>
        <taxon>Pseudomonadati</taxon>
        <taxon>Nitrospinota/Tectimicrobiota group</taxon>
        <taxon>Candidatus Tectimicrobiota</taxon>
        <taxon>Candidatus Entotheonellia</taxon>
        <taxon>Candidatus Entotheonellales</taxon>
        <taxon>Candidatus Entotheonellaceae</taxon>
        <taxon>Candidatus Entotheonella</taxon>
    </lineage>
</organism>
<feature type="transmembrane region" description="Helical" evidence="11">
    <location>
        <begin position="220"/>
        <end position="248"/>
    </location>
</feature>
<evidence type="ECO:0000259" key="13">
    <source>
        <dbReference type="Pfam" id="PF18075"/>
    </source>
</evidence>
<proteinExistence type="inferred from homology"/>
<dbReference type="Pfam" id="PF18075">
    <property type="entry name" value="FtsX_ECD"/>
    <property type="match status" value="1"/>
</dbReference>
<dbReference type="PIRSF" id="PIRSF003097">
    <property type="entry name" value="FtsX"/>
    <property type="match status" value="1"/>
</dbReference>
<evidence type="ECO:0000256" key="9">
    <source>
        <dbReference type="ARBA" id="ARBA00023306"/>
    </source>
</evidence>
<comment type="similarity">
    <text evidence="2 10">Belongs to the ABC-4 integral membrane protein family. FtsX subfamily.</text>
</comment>
<dbReference type="InterPro" id="IPR004513">
    <property type="entry name" value="FtsX"/>
</dbReference>
<feature type="domain" description="ABC3 transporter permease C-terminal" evidence="12">
    <location>
        <begin position="181"/>
        <end position="298"/>
    </location>
</feature>
<dbReference type="AlphaFoldDB" id="W4LVE3"/>
<gene>
    <name evidence="14" type="ORF">ETSY1_06240</name>
</gene>
<dbReference type="InterPro" id="IPR003838">
    <property type="entry name" value="ABC3_permease_C"/>
</dbReference>
<dbReference type="PATRIC" id="fig|1429438.4.peg.1380"/>
<sequence length="304" mass="33623">MSASRLMYYLREALLTLVQHRRLYIVATVVMSVAVAILALFFLLTFNVNLGLQTLGAQATVIVFLNDDIELEQRQAIEHVLHNVADTDAVRYISKAQAWEDFASWYPESRQLLEGLGPTSLPASLVLQLPVDARSDATLAILRQRLARLPGIDEVEYGAQWRDRFHVLLRGLRLVSLIGGGLLGLGMILIMANTTRLALYTHLHDIEIMQLVGATDRFIGWPFVLTGMIQGLFSGLFGLGILLALYHIVLRSLNVLLADTLSVLTLRFLPSSVVLGLILGSVVVGYLGSALTLHRMLRILRMAA</sequence>
<keyword evidence="9 10" id="KW-0131">Cell cycle</keyword>
<evidence type="ECO:0000256" key="2">
    <source>
        <dbReference type="ARBA" id="ARBA00007379"/>
    </source>
</evidence>
<feature type="transmembrane region" description="Helical" evidence="11">
    <location>
        <begin position="268"/>
        <end position="293"/>
    </location>
</feature>
<dbReference type="Proteomes" id="UP000019141">
    <property type="component" value="Unassembled WGS sequence"/>
</dbReference>
<dbReference type="Gene3D" id="3.30.70.3040">
    <property type="match status" value="1"/>
</dbReference>
<evidence type="ECO:0000256" key="6">
    <source>
        <dbReference type="ARBA" id="ARBA00022692"/>
    </source>
</evidence>
<evidence type="ECO:0000256" key="5">
    <source>
        <dbReference type="ARBA" id="ARBA00022618"/>
    </source>
</evidence>
<dbReference type="PANTHER" id="PTHR47755:SF1">
    <property type="entry name" value="CELL DIVISION PROTEIN FTSX"/>
    <property type="match status" value="1"/>
</dbReference>
<dbReference type="InterPro" id="IPR040690">
    <property type="entry name" value="FtsX_ECD"/>
</dbReference>
<feature type="transmembrane region" description="Helical" evidence="11">
    <location>
        <begin position="21"/>
        <end position="44"/>
    </location>
</feature>
<comment type="subcellular location">
    <subcellularLocation>
        <location evidence="1">Cell membrane</location>
        <topology evidence="1">Multi-pass membrane protein</topology>
    </subcellularLocation>
</comment>
<evidence type="ECO:0000256" key="10">
    <source>
        <dbReference type="PIRNR" id="PIRNR003097"/>
    </source>
</evidence>
<dbReference type="Pfam" id="PF02687">
    <property type="entry name" value="FtsX"/>
    <property type="match status" value="1"/>
</dbReference>
<evidence type="ECO:0000256" key="8">
    <source>
        <dbReference type="ARBA" id="ARBA00023136"/>
    </source>
</evidence>
<name>W4LVE3_ENTF1</name>
<accession>W4LVE3</accession>
<feature type="transmembrane region" description="Helical" evidence="11">
    <location>
        <begin position="174"/>
        <end position="199"/>
    </location>
</feature>
<evidence type="ECO:0000256" key="1">
    <source>
        <dbReference type="ARBA" id="ARBA00004651"/>
    </source>
</evidence>
<keyword evidence="7 11" id="KW-1133">Transmembrane helix</keyword>
<dbReference type="GO" id="GO:0005886">
    <property type="term" value="C:plasma membrane"/>
    <property type="evidence" value="ECO:0007669"/>
    <property type="project" value="UniProtKB-SubCell"/>
</dbReference>
<evidence type="ECO:0000313" key="15">
    <source>
        <dbReference type="Proteomes" id="UP000019141"/>
    </source>
</evidence>
<dbReference type="HOGENOM" id="CLU_073546_4_1_7"/>
<evidence type="ECO:0000259" key="12">
    <source>
        <dbReference type="Pfam" id="PF02687"/>
    </source>
</evidence>
<keyword evidence="5 10" id="KW-0132">Cell division</keyword>
<keyword evidence="8 10" id="KW-0472">Membrane</keyword>
<reference evidence="14 15" key="1">
    <citation type="journal article" date="2014" name="Nature">
        <title>An environmental bacterial taxon with a large and distinct metabolic repertoire.</title>
        <authorList>
            <person name="Wilson M.C."/>
            <person name="Mori T."/>
            <person name="Ruckert C."/>
            <person name="Uria A.R."/>
            <person name="Helf M.J."/>
            <person name="Takada K."/>
            <person name="Gernert C."/>
            <person name="Steffens U.A."/>
            <person name="Heycke N."/>
            <person name="Schmitt S."/>
            <person name="Rinke C."/>
            <person name="Helfrich E.J."/>
            <person name="Brachmann A.O."/>
            <person name="Gurgui C."/>
            <person name="Wakimoto T."/>
            <person name="Kracht M."/>
            <person name="Crusemann M."/>
            <person name="Hentschel U."/>
            <person name="Abe I."/>
            <person name="Matsunaga S."/>
            <person name="Kalinowski J."/>
            <person name="Takeyama H."/>
            <person name="Piel J."/>
        </authorList>
    </citation>
    <scope>NUCLEOTIDE SEQUENCE [LARGE SCALE GENOMIC DNA]</scope>
    <source>
        <strain evidence="15">TSY1</strain>
    </source>
</reference>
<evidence type="ECO:0000313" key="14">
    <source>
        <dbReference type="EMBL" id="ETX01741.1"/>
    </source>
</evidence>
<dbReference type="PANTHER" id="PTHR47755">
    <property type="entry name" value="CELL DIVISION PROTEIN FTSX"/>
    <property type="match status" value="1"/>
</dbReference>
<keyword evidence="15" id="KW-1185">Reference proteome</keyword>
<dbReference type="EMBL" id="AZHW01000205">
    <property type="protein sequence ID" value="ETX01741.1"/>
    <property type="molecule type" value="Genomic_DNA"/>
</dbReference>
<evidence type="ECO:0000256" key="7">
    <source>
        <dbReference type="ARBA" id="ARBA00022989"/>
    </source>
</evidence>
<dbReference type="GO" id="GO:0032153">
    <property type="term" value="C:cell division site"/>
    <property type="evidence" value="ECO:0007669"/>
    <property type="project" value="TreeGrafter"/>
</dbReference>
<comment type="caution">
    <text evidence="14">The sequence shown here is derived from an EMBL/GenBank/DDBJ whole genome shotgun (WGS) entry which is preliminary data.</text>
</comment>
<evidence type="ECO:0000256" key="3">
    <source>
        <dbReference type="ARBA" id="ARBA00021907"/>
    </source>
</evidence>
<protein>
    <recommendedName>
        <fullName evidence="3 10">Cell division protein FtsX</fullName>
    </recommendedName>
</protein>
<evidence type="ECO:0000256" key="4">
    <source>
        <dbReference type="ARBA" id="ARBA00022475"/>
    </source>
</evidence>
<dbReference type="GO" id="GO:0051301">
    <property type="term" value="P:cell division"/>
    <property type="evidence" value="ECO:0007669"/>
    <property type="project" value="UniProtKB-KW"/>
</dbReference>